<keyword evidence="1" id="KW-0547">Nucleotide-binding</keyword>
<dbReference type="SMART" id="SM00796">
    <property type="entry name" value="AHS1"/>
    <property type="match status" value="1"/>
</dbReference>
<sequence>MRRPRSILPYPPDGLLLNWEQRIDPAISQSIHAYARAIALHPAVVECIPAYASLLVRYALAKTTAYALREYLYDLQPAPWTPQASVRHELPVVYGGEFGPDLPSVAETLSLTTAAVIGLHTSQDYLVYQLGFRPGFAFLGMTDPALEIGRRESPRLRIPVGSVGLAGRQTGVYPSESPGGWQIIGRCPWPLLGQYPGQTVLLRAGDWVRFRSVPPAEFLSLSQNPPPWPER</sequence>
<comment type="caution">
    <text evidence="5">The sequence shown here is derived from an EMBL/GenBank/DDBJ whole genome shotgun (WGS) entry which is preliminary data.</text>
</comment>
<dbReference type="PANTHER" id="PTHR34698">
    <property type="entry name" value="5-OXOPROLINASE SUBUNIT B"/>
    <property type="match status" value="1"/>
</dbReference>
<dbReference type="SUPFAM" id="SSF160467">
    <property type="entry name" value="PH0987 N-terminal domain-like"/>
    <property type="match status" value="1"/>
</dbReference>
<reference evidence="5" key="1">
    <citation type="submission" date="2020-08" db="EMBL/GenBank/DDBJ databases">
        <title>Lewinella bacteria from marine environments.</title>
        <authorList>
            <person name="Zhong Y."/>
        </authorList>
    </citation>
    <scope>NUCLEOTIDE SEQUENCE</scope>
    <source>
        <strain evidence="5">KCTC 42187</strain>
    </source>
</reference>
<dbReference type="AlphaFoldDB" id="A0A923PSA3"/>
<organism evidence="5 6">
    <name type="scientific">Neolewinella lacunae</name>
    <dbReference type="NCBI Taxonomy" id="1517758"/>
    <lineage>
        <taxon>Bacteria</taxon>
        <taxon>Pseudomonadati</taxon>
        <taxon>Bacteroidota</taxon>
        <taxon>Saprospiria</taxon>
        <taxon>Saprospirales</taxon>
        <taxon>Lewinellaceae</taxon>
        <taxon>Neolewinella</taxon>
    </lineage>
</organism>
<dbReference type="InterPro" id="IPR010016">
    <property type="entry name" value="PxpB"/>
</dbReference>
<dbReference type="RefSeq" id="WP_187468581.1">
    <property type="nucleotide sequence ID" value="NZ_JACSIT010000153.1"/>
</dbReference>
<dbReference type="InterPro" id="IPR003833">
    <property type="entry name" value="CT_C_D"/>
</dbReference>
<evidence type="ECO:0000313" key="6">
    <source>
        <dbReference type="Proteomes" id="UP000650081"/>
    </source>
</evidence>
<evidence type="ECO:0000256" key="1">
    <source>
        <dbReference type="ARBA" id="ARBA00022741"/>
    </source>
</evidence>
<dbReference type="GO" id="GO:0017168">
    <property type="term" value="F:5-oxoprolinase (ATP-hydrolyzing) activity"/>
    <property type="evidence" value="ECO:0007669"/>
    <property type="project" value="UniProtKB-EC"/>
</dbReference>
<evidence type="ECO:0000256" key="3">
    <source>
        <dbReference type="ARBA" id="ARBA00022840"/>
    </source>
</evidence>
<keyword evidence="2 5" id="KW-0378">Hydrolase</keyword>
<accession>A0A923PSA3</accession>
<evidence type="ECO:0000256" key="2">
    <source>
        <dbReference type="ARBA" id="ARBA00022801"/>
    </source>
</evidence>
<dbReference type="Pfam" id="PF02682">
    <property type="entry name" value="CT_C_D"/>
    <property type="match status" value="1"/>
</dbReference>
<dbReference type="InterPro" id="IPR029000">
    <property type="entry name" value="Cyclophilin-like_dom_sf"/>
</dbReference>
<dbReference type="PANTHER" id="PTHR34698:SF2">
    <property type="entry name" value="5-OXOPROLINASE SUBUNIT B"/>
    <property type="match status" value="1"/>
</dbReference>
<protein>
    <submittedName>
        <fullName evidence="5">5-oxoprolinase subunit PxpB</fullName>
        <ecNumber evidence="5">3.5.2.9</ecNumber>
    </submittedName>
</protein>
<dbReference type="SUPFAM" id="SSF50891">
    <property type="entry name" value="Cyclophilin-like"/>
    <property type="match status" value="1"/>
</dbReference>
<dbReference type="NCBIfam" id="TIGR00370">
    <property type="entry name" value="5-oxoprolinase subunit PxpB"/>
    <property type="match status" value="1"/>
</dbReference>
<dbReference type="EMBL" id="JACSIT010000153">
    <property type="protein sequence ID" value="MBC6996574.1"/>
    <property type="molecule type" value="Genomic_DNA"/>
</dbReference>
<evidence type="ECO:0000313" key="5">
    <source>
        <dbReference type="EMBL" id="MBC6996574.1"/>
    </source>
</evidence>
<keyword evidence="3" id="KW-0067">ATP-binding</keyword>
<feature type="domain" description="Carboxyltransferase" evidence="4">
    <location>
        <begin position="5"/>
        <end position="202"/>
    </location>
</feature>
<evidence type="ECO:0000259" key="4">
    <source>
        <dbReference type="SMART" id="SM00796"/>
    </source>
</evidence>
<dbReference type="EC" id="3.5.2.9" evidence="5"/>
<proteinExistence type="predicted"/>
<dbReference type="Proteomes" id="UP000650081">
    <property type="component" value="Unassembled WGS sequence"/>
</dbReference>
<gene>
    <name evidence="5" type="primary">pxpB</name>
    <name evidence="5" type="ORF">H9S92_20545</name>
</gene>
<dbReference type="Gene3D" id="3.30.1360.40">
    <property type="match status" value="1"/>
</dbReference>
<name>A0A923PSA3_9BACT</name>
<dbReference type="Gene3D" id="2.40.100.10">
    <property type="entry name" value="Cyclophilin-like"/>
    <property type="match status" value="1"/>
</dbReference>
<dbReference type="GO" id="GO:0005524">
    <property type="term" value="F:ATP binding"/>
    <property type="evidence" value="ECO:0007669"/>
    <property type="project" value="UniProtKB-KW"/>
</dbReference>
<keyword evidence="6" id="KW-1185">Reference proteome</keyword>